<protein>
    <submittedName>
        <fullName evidence="2">Uncharacterized protein</fullName>
    </submittedName>
</protein>
<organism evidence="2 3">
    <name type="scientific">Actinorhabdospora filicis</name>
    <dbReference type="NCBI Taxonomy" id="1785913"/>
    <lineage>
        <taxon>Bacteria</taxon>
        <taxon>Bacillati</taxon>
        <taxon>Actinomycetota</taxon>
        <taxon>Actinomycetes</taxon>
        <taxon>Micromonosporales</taxon>
        <taxon>Micromonosporaceae</taxon>
        <taxon>Actinorhabdospora</taxon>
    </lineage>
</organism>
<gene>
    <name evidence="2" type="ORF">Afil01_14180</name>
</gene>
<dbReference type="EMBL" id="BSTX01000001">
    <property type="protein sequence ID" value="GLZ76611.1"/>
    <property type="molecule type" value="Genomic_DNA"/>
</dbReference>
<feature type="region of interest" description="Disordered" evidence="1">
    <location>
        <begin position="124"/>
        <end position="150"/>
    </location>
</feature>
<feature type="region of interest" description="Disordered" evidence="1">
    <location>
        <begin position="1"/>
        <end position="55"/>
    </location>
</feature>
<reference evidence="2" key="1">
    <citation type="submission" date="2023-03" db="EMBL/GenBank/DDBJ databases">
        <title>Actinorhabdospora filicis NBRC 111898.</title>
        <authorList>
            <person name="Ichikawa N."/>
            <person name="Sato H."/>
            <person name="Tonouchi N."/>
        </authorList>
    </citation>
    <scope>NUCLEOTIDE SEQUENCE</scope>
    <source>
        <strain evidence="2">NBRC 111898</strain>
    </source>
</reference>
<proteinExistence type="predicted"/>
<dbReference type="AlphaFoldDB" id="A0A9W6W8L7"/>
<evidence type="ECO:0000313" key="3">
    <source>
        <dbReference type="Proteomes" id="UP001165079"/>
    </source>
</evidence>
<feature type="compositionally biased region" description="Polar residues" evidence="1">
    <location>
        <begin position="125"/>
        <end position="150"/>
    </location>
</feature>
<evidence type="ECO:0000256" key="1">
    <source>
        <dbReference type="SAM" id="MobiDB-lite"/>
    </source>
</evidence>
<feature type="compositionally biased region" description="Polar residues" evidence="1">
    <location>
        <begin position="1"/>
        <end position="22"/>
    </location>
</feature>
<name>A0A9W6W8L7_9ACTN</name>
<accession>A0A9W6W8L7</accession>
<keyword evidence="3" id="KW-1185">Reference proteome</keyword>
<dbReference type="Proteomes" id="UP001165079">
    <property type="component" value="Unassembled WGS sequence"/>
</dbReference>
<dbReference type="RefSeq" id="WP_285661778.1">
    <property type="nucleotide sequence ID" value="NZ_BSTX01000001.1"/>
</dbReference>
<comment type="caution">
    <text evidence="2">The sequence shown here is derived from an EMBL/GenBank/DDBJ whole genome shotgun (WGS) entry which is preliminary data.</text>
</comment>
<evidence type="ECO:0000313" key="2">
    <source>
        <dbReference type="EMBL" id="GLZ76611.1"/>
    </source>
</evidence>
<sequence length="171" mass="17316">MTPAASTSGIPYPASTAQNRPRPSSRHAPVASGISAAHTSINANPITHRRNNPEVSPVYTVRASADTATAGSTSPTTSVDSSPVIVAYSSVSPPSSDTKLPPHRYVAPSPLQWVTVTAPSVPCPSDSQNGSALTHAKNATSSDNTTSIASPTTGFRGGFTFLAAAFTGIGA</sequence>